<feature type="region of interest" description="Disordered" evidence="1">
    <location>
        <begin position="113"/>
        <end position="162"/>
    </location>
</feature>
<keyword evidence="2" id="KW-0732">Signal</keyword>
<sequence length="221" mass="24942">MMKMKKLNAITLATLSSCALFSVAAQANDEFRQHGAHVHGEVEFNVAQDANELLIEIVAPGADVVGFERAPETDAEKQALQQAIATLEQPEQLFSFPANANCALEYKSVSHTLGGDEHDGHDHDEHKHHDHDEHKHHDHDEHKHHDHHDHDHDHDHDHAHDGHGEFTIEYHFECGNIENLTQLETSWMEKFEQTHKISVNILTDRVQGGATLEGSSNRFSL</sequence>
<dbReference type="Proteomes" id="UP000464262">
    <property type="component" value="Chromosome 1"/>
</dbReference>
<feature type="chain" id="PRO_5031518060" evidence="2">
    <location>
        <begin position="28"/>
        <end position="221"/>
    </location>
</feature>
<proteinExistence type="predicted"/>
<name>A0A7Z2T0Z7_9VIBR</name>
<evidence type="ECO:0000313" key="3">
    <source>
        <dbReference type="EMBL" id="QIA62349.1"/>
    </source>
</evidence>
<keyword evidence="4" id="KW-1185">Reference proteome</keyword>
<evidence type="ECO:0000313" key="4">
    <source>
        <dbReference type="Proteomes" id="UP000464262"/>
    </source>
</evidence>
<organism evidence="3 4">
    <name type="scientific">Vibrio astriarenae</name>
    <dbReference type="NCBI Taxonomy" id="1481923"/>
    <lineage>
        <taxon>Bacteria</taxon>
        <taxon>Pseudomonadati</taxon>
        <taxon>Pseudomonadota</taxon>
        <taxon>Gammaproteobacteria</taxon>
        <taxon>Vibrionales</taxon>
        <taxon>Vibrionaceae</taxon>
        <taxon>Vibrio</taxon>
    </lineage>
</organism>
<accession>A0A7Z2T0Z7</accession>
<dbReference type="AlphaFoldDB" id="A0A7Z2T0Z7"/>
<feature type="compositionally biased region" description="Basic and acidic residues" evidence="1">
    <location>
        <begin position="114"/>
        <end position="162"/>
    </location>
</feature>
<evidence type="ECO:0000256" key="2">
    <source>
        <dbReference type="SAM" id="SignalP"/>
    </source>
</evidence>
<dbReference type="EMBL" id="CP047475">
    <property type="protein sequence ID" value="QIA62349.1"/>
    <property type="molecule type" value="Genomic_DNA"/>
</dbReference>
<reference evidence="3 4" key="1">
    <citation type="submission" date="2020-01" db="EMBL/GenBank/DDBJ databases">
        <title>Whole genome and functional gene identification of agarase of Vibrio HN897.</title>
        <authorList>
            <person name="Liu Y."/>
            <person name="Zhao Z."/>
        </authorList>
    </citation>
    <scope>NUCLEOTIDE SEQUENCE [LARGE SCALE GENOMIC DNA]</scope>
    <source>
        <strain evidence="3 4">HN897</strain>
    </source>
</reference>
<gene>
    <name evidence="3" type="ORF">GT360_01840</name>
</gene>
<dbReference type="Pfam" id="PF10986">
    <property type="entry name" value="ZrgA"/>
    <property type="match status" value="1"/>
</dbReference>
<dbReference type="KEGG" id="vas:GT360_01840"/>
<evidence type="ECO:0000256" key="1">
    <source>
        <dbReference type="SAM" id="MobiDB-lite"/>
    </source>
</evidence>
<protein>
    <submittedName>
        <fullName evidence="3">DUF2796 domain-containing protein</fullName>
    </submittedName>
</protein>
<dbReference type="PROSITE" id="PS51257">
    <property type="entry name" value="PROKAR_LIPOPROTEIN"/>
    <property type="match status" value="1"/>
</dbReference>
<dbReference type="InterPro" id="IPR021253">
    <property type="entry name" value="ZrgA-like"/>
</dbReference>
<feature type="signal peptide" evidence="2">
    <location>
        <begin position="1"/>
        <end position="27"/>
    </location>
</feature>